<dbReference type="EMBL" id="UGJJ01000001">
    <property type="protein sequence ID" value="STR00468.1"/>
    <property type="molecule type" value="Genomic_DNA"/>
</dbReference>
<dbReference type="InterPro" id="IPR050627">
    <property type="entry name" value="Nitroreductase/BluB"/>
</dbReference>
<dbReference type="NCBIfam" id="NF047509">
    <property type="entry name" value="Rv3131_FMN_oxido"/>
    <property type="match status" value="1"/>
</dbReference>
<dbReference type="Proteomes" id="UP000254293">
    <property type="component" value="Unassembled WGS sequence"/>
</dbReference>
<dbReference type="SUPFAM" id="SSF55469">
    <property type="entry name" value="FMN-dependent nitroreductase-like"/>
    <property type="match status" value="2"/>
</dbReference>
<accession>A0A377R0Y8</accession>
<dbReference type="InterPro" id="IPR000415">
    <property type="entry name" value="Nitroreductase-like"/>
</dbReference>
<dbReference type="AlphaFoldDB" id="A0A377R0Y8"/>
<evidence type="ECO:0000313" key="2">
    <source>
        <dbReference type="Proteomes" id="UP000254293"/>
    </source>
</evidence>
<proteinExistence type="predicted"/>
<gene>
    <name evidence="1" type="ORF">NCTC13336_00676</name>
</gene>
<dbReference type="OrthoDB" id="272552at2"/>
<name>A0A377R0Y8_9NEIS</name>
<dbReference type="RefSeq" id="WP_115307738.1">
    <property type="nucleotide sequence ID" value="NZ_UGJJ01000001.1"/>
</dbReference>
<dbReference type="Gene3D" id="3.40.109.10">
    <property type="entry name" value="NADH Oxidase"/>
    <property type="match status" value="2"/>
</dbReference>
<sequence>MNADYHYIIEQAGKAPSGHNSQPWRFAVRAEEIVLYPDLRQALPIVDPDKRELFISLGCALENLCLAAAARGYRTDIHEAADGGIAIALEKSADIAPAPLAAYIECSQTNRSAYDGRAIPADTLQAILTACKQEDGLRLQAFPVGSAESAQLCEQIMAGNRVQMADPAFKAELLSWLRFNAKQVQATRSGISYAVIGAPALPAWLSRPIVRSMLNDKRQNRLDSANIASSSHLVLLDSRADDRATWLRCGRLLQRLLLQLTEAGIAHAFLNQPCEIAALRQRLQTEPYLAGGYPQILLRIGYGKPMPYAPRKTVEEICA</sequence>
<evidence type="ECO:0000313" key="1">
    <source>
        <dbReference type="EMBL" id="STR00468.1"/>
    </source>
</evidence>
<organism evidence="1 2">
    <name type="scientific">Kingella potus</name>
    <dbReference type="NCBI Taxonomy" id="265175"/>
    <lineage>
        <taxon>Bacteria</taxon>
        <taxon>Pseudomonadati</taxon>
        <taxon>Pseudomonadota</taxon>
        <taxon>Betaproteobacteria</taxon>
        <taxon>Neisseriales</taxon>
        <taxon>Neisseriaceae</taxon>
        <taxon>Kingella</taxon>
    </lineage>
</organism>
<protein>
    <submittedName>
        <fullName evidence="1">NAD(P)H nitroreductase RV3131/MT3217</fullName>
    </submittedName>
</protein>
<keyword evidence="2" id="KW-1185">Reference proteome</keyword>
<dbReference type="GO" id="GO:0016491">
    <property type="term" value="F:oxidoreductase activity"/>
    <property type="evidence" value="ECO:0007669"/>
    <property type="project" value="InterPro"/>
</dbReference>
<dbReference type="PANTHER" id="PTHR23026">
    <property type="entry name" value="NADPH NITROREDUCTASE"/>
    <property type="match status" value="1"/>
</dbReference>
<reference evidence="1 2" key="1">
    <citation type="submission" date="2018-06" db="EMBL/GenBank/DDBJ databases">
        <authorList>
            <consortium name="Pathogen Informatics"/>
            <person name="Doyle S."/>
        </authorList>
    </citation>
    <scope>NUCLEOTIDE SEQUENCE [LARGE SCALE GENOMIC DNA]</scope>
    <source>
        <strain evidence="1 2">NCTC13336</strain>
    </source>
</reference>
<dbReference type="PANTHER" id="PTHR23026:SF123">
    <property type="entry name" value="NAD(P)H NITROREDUCTASE RV3131-RELATED"/>
    <property type="match status" value="1"/>
</dbReference>